<comment type="caution">
    <text evidence="1">The sequence shown here is derived from an EMBL/GenBank/DDBJ whole genome shotgun (WGS) entry which is preliminary data.</text>
</comment>
<dbReference type="EMBL" id="JAMFMA010000004">
    <property type="protein sequence ID" value="MCL6275292.1"/>
    <property type="molecule type" value="Genomic_DNA"/>
</dbReference>
<accession>A0ABT0PVA1</accession>
<evidence type="ECO:0000313" key="2">
    <source>
        <dbReference type="Proteomes" id="UP001203607"/>
    </source>
</evidence>
<name>A0ABT0PVA1_9FLAO</name>
<gene>
    <name evidence="1" type="ORF">M3P19_14845</name>
</gene>
<proteinExistence type="predicted"/>
<dbReference type="RefSeq" id="WP_249658482.1">
    <property type="nucleotide sequence ID" value="NZ_JAMFMA010000004.1"/>
</dbReference>
<protein>
    <submittedName>
        <fullName evidence="1">Uncharacterized protein</fullName>
    </submittedName>
</protein>
<keyword evidence="2" id="KW-1185">Reference proteome</keyword>
<evidence type="ECO:0000313" key="1">
    <source>
        <dbReference type="EMBL" id="MCL6275292.1"/>
    </source>
</evidence>
<reference evidence="1 2" key="1">
    <citation type="submission" date="2022-05" db="EMBL/GenBank/DDBJ databases">
        <authorList>
            <person name="Park J.-S."/>
        </authorList>
    </citation>
    <scope>NUCLEOTIDE SEQUENCE [LARGE SCALE GENOMIC DNA]</scope>
    <source>
        <strain evidence="1 2">2012CJ35-5</strain>
    </source>
</reference>
<dbReference type="Proteomes" id="UP001203607">
    <property type="component" value="Unassembled WGS sequence"/>
</dbReference>
<organism evidence="1 2">
    <name type="scientific">Flagellimonas spongiicola</name>
    <dbReference type="NCBI Taxonomy" id="2942208"/>
    <lineage>
        <taxon>Bacteria</taxon>
        <taxon>Pseudomonadati</taxon>
        <taxon>Bacteroidota</taxon>
        <taxon>Flavobacteriia</taxon>
        <taxon>Flavobacteriales</taxon>
        <taxon>Flavobacteriaceae</taxon>
        <taxon>Flagellimonas</taxon>
    </lineage>
</organism>
<sequence>MKIQRIALHTLVIGLGLSLLNCGKDESPTPTDDDTPTETFYNIASATINDNEYTAPEALSLMYSIDNGESYSSEQPQDMSTGDELWIKINNGSKDIGEDDFYFDWSNSTPVPADAENALAKFVVKQANPVINVAVEDKVELLVVNRHSGQFSIVDLTDGGMTPSFTILEGEVGLERIRGVVYNYNDHQIYISTSKFSQTKSKLHIVNPKTKQATVINANAEDDWAGIADLIVTPENTILATISQGQGNGQALLEFDTSGTYSEPKLFSGDNTICCGLGLVYGNTNNELIVGNGAVNPANLFKANLNAEITEAIELTLVDFTGVESNSDIYIRNLVKDRTGKIYATCFNDADGDIHLSEIDLETNEMTEIVKFESSSEVQYNGLVFIPAYAF</sequence>
<dbReference type="SUPFAM" id="SSF101898">
    <property type="entry name" value="NHL repeat"/>
    <property type="match status" value="1"/>
</dbReference>